<evidence type="ECO:0000313" key="2">
    <source>
        <dbReference type="Proteomes" id="UP000215914"/>
    </source>
</evidence>
<evidence type="ECO:0000313" key="1">
    <source>
        <dbReference type="EMBL" id="OTG32576.1"/>
    </source>
</evidence>
<proteinExistence type="predicted"/>
<accession>A0A251VBQ1</accession>
<name>A0A251VBQ1_HELAN</name>
<keyword evidence="2" id="KW-1185">Reference proteome</keyword>
<dbReference type="InParanoid" id="A0A251VBQ1"/>
<organism evidence="1 2">
    <name type="scientific">Helianthus annuus</name>
    <name type="common">Common sunflower</name>
    <dbReference type="NCBI Taxonomy" id="4232"/>
    <lineage>
        <taxon>Eukaryota</taxon>
        <taxon>Viridiplantae</taxon>
        <taxon>Streptophyta</taxon>
        <taxon>Embryophyta</taxon>
        <taxon>Tracheophyta</taxon>
        <taxon>Spermatophyta</taxon>
        <taxon>Magnoliopsida</taxon>
        <taxon>eudicotyledons</taxon>
        <taxon>Gunneridae</taxon>
        <taxon>Pentapetalae</taxon>
        <taxon>asterids</taxon>
        <taxon>campanulids</taxon>
        <taxon>Asterales</taxon>
        <taxon>Asteraceae</taxon>
        <taxon>Asteroideae</taxon>
        <taxon>Heliantheae alliance</taxon>
        <taxon>Heliantheae</taxon>
        <taxon>Helianthus</taxon>
    </lineage>
</organism>
<dbReference type="AlphaFoldDB" id="A0A251VBQ1"/>
<sequence>MKITNCRFLGTRSSNRFKSYEGISYDVIIANHSFSNGCILVKKLAQDYPNVMLPLGWQTEGYTLPVGDKSFSSEETYMMHFARINISGTNIITLKQPLMQFFPGHFCSYTGCFLSNLWVAYAFVAGLVDQAWILEAKQGHLLVRWMIRRSYQNGTMMGPSQGKPLGKTVKLFYSDPQAIFKDPFRRGNNTLKGLNLLKENFCQLKDMQLQSDSTIFIVFLLFVKGPLFMQVL</sequence>
<reference evidence="2" key="1">
    <citation type="journal article" date="2017" name="Nature">
        <title>The sunflower genome provides insights into oil metabolism, flowering and Asterid evolution.</title>
        <authorList>
            <person name="Badouin H."/>
            <person name="Gouzy J."/>
            <person name="Grassa C.J."/>
            <person name="Murat F."/>
            <person name="Staton S.E."/>
            <person name="Cottret L."/>
            <person name="Lelandais-Briere C."/>
            <person name="Owens G.L."/>
            <person name="Carrere S."/>
            <person name="Mayjonade B."/>
            <person name="Legrand L."/>
            <person name="Gill N."/>
            <person name="Kane N.C."/>
            <person name="Bowers J.E."/>
            <person name="Hubner S."/>
            <person name="Bellec A."/>
            <person name="Berard A."/>
            <person name="Berges H."/>
            <person name="Blanchet N."/>
            <person name="Boniface M.C."/>
            <person name="Brunel D."/>
            <person name="Catrice O."/>
            <person name="Chaidir N."/>
            <person name="Claudel C."/>
            <person name="Donnadieu C."/>
            <person name="Faraut T."/>
            <person name="Fievet G."/>
            <person name="Helmstetter N."/>
            <person name="King M."/>
            <person name="Knapp S.J."/>
            <person name="Lai Z."/>
            <person name="Le Paslier M.C."/>
            <person name="Lippi Y."/>
            <person name="Lorenzon L."/>
            <person name="Mandel J.R."/>
            <person name="Marage G."/>
            <person name="Marchand G."/>
            <person name="Marquand E."/>
            <person name="Bret-Mestries E."/>
            <person name="Morien E."/>
            <person name="Nambeesan S."/>
            <person name="Nguyen T."/>
            <person name="Pegot-Espagnet P."/>
            <person name="Pouilly N."/>
            <person name="Raftis F."/>
            <person name="Sallet E."/>
            <person name="Schiex T."/>
            <person name="Thomas J."/>
            <person name="Vandecasteele C."/>
            <person name="Vares D."/>
            <person name="Vear F."/>
            <person name="Vautrin S."/>
            <person name="Crespi M."/>
            <person name="Mangin B."/>
            <person name="Burke J.M."/>
            <person name="Salse J."/>
            <person name="Munos S."/>
            <person name="Vincourt P."/>
            <person name="Rieseberg L.H."/>
            <person name="Langlade N.B."/>
        </authorList>
    </citation>
    <scope>NUCLEOTIDE SEQUENCE [LARGE SCALE GENOMIC DNA]</scope>
    <source>
        <strain evidence="2">cv. SF193</strain>
    </source>
</reference>
<dbReference type="Proteomes" id="UP000215914">
    <property type="component" value="Chromosome 3"/>
</dbReference>
<dbReference type="EMBL" id="CM007892">
    <property type="protein sequence ID" value="OTG32576.1"/>
    <property type="molecule type" value="Genomic_DNA"/>
</dbReference>
<protein>
    <submittedName>
        <fullName evidence="1">Uncharacterized protein</fullName>
    </submittedName>
</protein>
<gene>
    <name evidence="1" type="ORF">HannXRQ_Chr03g0088181</name>
</gene>